<feature type="domain" description="DUF5644" evidence="1">
    <location>
        <begin position="100"/>
        <end position="206"/>
    </location>
</feature>
<name>A0A377JR58_9HELI</name>
<gene>
    <name evidence="2" type="ORF">NCTC12221_00960</name>
</gene>
<dbReference type="EMBL" id="UGHZ01000001">
    <property type="protein sequence ID" value="STP09515.1"/>
    <property type="molecule type" value="Genomic_DNA"/>
</dbReference>
<proteinExistence type="predicted"/>
<dbReference type="Proteomes" id="UP000255335">
    <property type="component" value="Unassembled WGS sequence"/>
</dbReference>
<sequence>MNKVQLEVFAFEAGVDYLPYYKKLCLQIKDNQTLRDLLVFLQQEISGYACDIEHLALRINGIAIFENLNLIDVAQRFGDEWQIEPISVYYAYKDLLVDKKALRKKYDAFFAWADFLNAEEREELDKYLLLNLITPMSNDEYLGDGFFLYLKWLLSRHPEKLNELLEWIVQPQSGILNFVNLADMVYPRGNTLDEEMWELISLVLSTKHKQFAHLHTLKEI</sequence>
<dbReference type="InterPro" id="IPR041543">
    <property type="entry name" value="DUF5644"/>
</dbReference>
<evidence type="ECO:0000313" key="3">
    <source>
        <dbReference type="Proteomes" id="UP000255335"/>
    </source>
</evidence>
<dbReference type="RefSeq" id="WP_115026200.1">
    <property type="nucleotide sequence ID" value="NZ_AP025204.1"/>
</dbReference>
<evidence type="ECO:0000313" key="2">
    <source>
        <dbReference type="EMBL" id="STP09515.1"/>
    </source>
</evidence>
<dbReference type="Gene3D" id="3.10.20.30">
    <property type="match status" value="1"/>
</dbReference>
<dbReference type="InterPro" id="IPR012675">
    <property type="entry name" value="Beta-grasp_dom_sf"/>
</dbReference>
<organism evidence="2 3">
    <name type="scientific">Helicobacter cinaedi</name>
    <dbReference type="NCBI Taxonomy" id="213"/>
    <lineage>
        <taxon>Bacteria</taxon>
        <taxon>Pseudomonadati</taxon>
        <taxon>Campylobacterota</taxon>
        <taxon>Epsilonproteobacteria</taxon>
        <taxon>Campylobacterales</taxon>
        <taxon>Helicobacteraceae</taxon>
        <taxon>Helicobacter</taxon>
    </lineage>
</organism>
<dbReference type="AlphaFoldDB" id="A0A377JR58"/>
<reference evidence="2 3" key="1">
    <citation type="submission" date="2018-06" db="EMBL/GenBank/DDBJ databases">
        <authorList>
            <consortium name="Pathogen Informatics"/>
            <person name="Doyle S."/>
        </authorList>
    </citation>
    <scope>NUCLEOTIDE SEQUENCE [LARGE SCALE GENOMIC DNA]</scope>
    <source>
        <strain evidence="2 3">NCTC12221</strain>
    </source>
</reference>
<protein>
    <recommendedName>
        <fullName evidence="1">DUF5644 domain-containing protein</fullName>
    </recommendedName>
</protein>
<evidence type="ECO:0000259" key="1">
    <source>
        <dbReference type="Pfam" id="PF18712"/>
    </source>
</evidence>
<dbReference type="Gene3D" id="1.10.1060.20">
    <property type="match status" value="1"/>
</dbReference>
<dbReference type="Pfam" id="PF18712">
    <property type="entry name" value="DUF5644"/>
    <property type="match status" value="1"/>
</dbReference>
<accession>A0A377JR58</accession>